<gene>
    <name evidence="3" type="ORF">SP6_36_00580</name>
</gene>
<dbReference type="GO" id="GO:0016020">
    <property type="term" value="C:membrane"/>
    <property type="evidence" value="ECO:0007669"/>
    <property type="project" value="TreeGrafter"/>
</dbReference>
<feature type="transmembrane region" description="Helical" evidence="1">
    <location>
        <begin position="344"/>
        <end position="365"/>
    </location>
</feature>
<evidence type="ECO:0000256" key="1">
    <source>
        <dbReference type="SAM" id="Phobius"/>
    </source>
</evidence>
<dbReference type="Proteomes" id="UP000032025">
    <property type="component" value="Unassembled WGS sequence"/>
</dbReference>
<dbReference type="GO" id="GO:0000271">
    <property type="term" value="P:polysaccharide biosynthetic process"/>
    <property type="evidence" value="ECO:0007669"/>
    <property type="project" value="TreeGrafter"/>
</dbReference>
<keyword evidence="4" id="KW-1185">Reference proteome</keyword>
<name>A0A0C9N430_SPHPI</name>
<sequence>MTEKGGGEAGETIVHPVGMAPSTRTLWTVQALRGAAALMVVIGHSQSAAAGIVTARGDHFARSTLMPWGAGVDLFFVLSGFIMVHASTRLFGQGNAHEEFLRRRLVRIVPLYWLVTTLFLALLAAATLKGGDPFPDARAILASYTFVPANTWGDGRFFPVFDLGWTLNYEMFFYALFAFVVALPRGRALVAIGVMLVAATGIGAVVPGPSGLWFWTRPIILDFGLGLAVGALLGRGVVLPPMVRLALAAAGAALLLADPFHIFDGAVGVTVANDWPRVVCAGLPIAMLLAAAVLGPEPVMPRILLPAALVGDASYSLYLFHPFALILTEKLAQKLPVMRAAEGWQLVAVMVGVALILAFAVHRWIERPLTAQLATPTQPRAVAAHSGE</sequence>
<dbReference type="InterPro" id="IPR050879">
    <property type="entry name" value="Acyltransferase_3"/>
</dbReference>
<feature type="transmembrane region" description="Helical" evidence="1">
    <location>
        <begin position="212"/>
        <end position="233"/>
    </location>
</feature>
<accession>A0A0C9N430</accession>
<dbReference type="PANTHER" id="PTHR23028:SF53">
    <property type="entry name" value="ACYL_TRANSF_3 DOMAIN-CONTAINING PROTEIN"/>
    <property type="match status" value="1"/>
</dbReference>
<evidence type="ECO:0000313" key="4">
    <source>
        <dbReference type="Proteomes" id="UP000032025"/>
    </source>
</evidence>
<keyword evidence="1" id="KW-0472">Membrane</keyword>
<feature type="transmembrane region" description="Helical" evidence="1">
    <location>
        <begin position="303"/>
        <end position="324"/>
    </location>
</feature>
<feature type="domain" description="Acyltransferase 3" evidence="2">
    <location>
        <begin position="30"/>
        <end position="361"/>
    </location>
</feature>
<feature type="transmembrane region" description="Helical" evidence="1">
    <location>
        <begin position="188"/>
        <end position="206"/>
    </location>
</feature>
<keyword evidence="1" id="KW-1133">Transmembrane helix</keyword>
<dbReference type="PANTHER" id="PTHR23028">
    <property type="entry name" value="ACETYLTRANSFERASE"/>
    <property type="match status" value="1"/>
</dbReference>
<dbReference type="InterPro" id="IPR002656">
    <property type="entry name" value="Acyl_transf_3_dom"/>
</dbReference>
<feature type="transmembrane region" description="Helical" evidence="1">
    <location>
        <begin position="65"/>
        <end position="84"/>
    </location>
</feature>
<dbReference type="EMBL" id="BBJS01000036">
    <property type="protein sequence ID" value="GAN14339.1"/>
    <property type="molecule type" value="Genomic_DNA"/>
</dbReference>
<feature type="transmembrane region" description="Helical" evidence="1">
    <location>
        <begin position="275"/>
        <end position="296"/>
    </location>
</feature>
<proteinExistence type="predicted"/>
<protein>
    <submittedName>
        <fullName evidence="3">DNA, contig: SP636</fullName>
    </submittedName>
</protein>
<feature type="transmembrane region" description="Helical" evidence="1">
    <location>
        <begin position="163"/>
        <end position="181"/>
    </location>
</feature>
<feature type="transmembrane region" description="Helical" evidence="1">
    <location>
        <begin position="245"/>
        <end position="263"/>
    </location>
</feature>
<dbReference type="RefSeq" id="WP_007404805.1">
    <property type="nucleotide sequence ID" value="NZ_BBJS01000036.1"/>
</dbReference>
<dbReference type="AlphaFoldDB" id="A0A0C9N430"/>
<dbReference type="Pfam" id="PF01757">
    <property type="entry name" value="Acyl_transf_3"/>
    <property type="match status" value="1"/>
</dbReference>
<comment type="caution">
    <text evidence="3">The sequence shown here is derived from an EMBL/GenBank/DDBJ whole genome shotgun (WGS) entry which is preliminary data.</text>
</comment>
<evidence type="ECO:0000259" key="2">
    <source>
        <dbReference type="Pfam" id="PF01757"/>
    </source>
</evidence>
<keyword evidence="1" id="KW-0812">Transmembrane</keyword>
<reference evidence="3 4" key="1">
    <citation type="submission" date="2014-08" db="EMBL/GenBank/DDBJ databases">
        <title>Whole genome shotgun sequence of Sphingomonas paucimobilis NBRC 13935.</title>
        <authorList>
            <person name="Hosoyama A."/>
            <person name="Hashimoto M."/>
            <person name="Hosoyama Y."/>
            <person name="Noguchi M."/>
            <person name="Uohara A."/>
            <person name="Ohji S."/>
            <person name="Katano-Makiyama Y."/>
            <person name="Ichikawa N."/>
            <person name="Kimura A."/>
            <person name="Yamazoe A."/>
            <person name="Fujita N."/>
        </authorList>
    </citation>
    <scope>NUCLEOTIDE SEQUENCE [LARGE SCALE GENOMIC DNA]</scope>
    <source>
        <strain evidence="3 4">NBRC 13935</strain>
    </source>
</reference>
<organism evidence="3 4">
    <name type="scientific">Sphingomonas paucimobilis NBRC 13935</name>
    <dbReference type="NCBI Taxonomy" id="1219050"/>
    <lineage>
        <taxon>Bacteria</taxon>
        <taxon>Pseudomonadati</taxon>
        <taxon>Pseudomonadota</taxon>
        <taxon>Alphaproteobacteria</taxon>
        <taxon>Sphingomonadales</taxon>
        <taxon>Sphingomonadaceae</taxon>
        <taxon>Sphingomonas</taxon>
    </lineage>
</organism>
<feature type="transmembrane region" description="Helical" evidence="1">
    <location>
        <begin position="105"/>
        <end position="128"/>
    </location>
</feature>
<dbReference type="GO" id="GO:0016747">
    <property type="term" value="F:acyltransferase activity, transferring groups other than amino-acyl groups"/>
    <property type="evidence" value="ECO:0007669"/>
    <property type="project" value="InterPro"/>
</dbReference>
<dbReference type="GeneID" id="78527934"/>
<evidence type="ECO:0000313" key="3">
    <source>
        <dbReference type="EMBL" id="GAN14339.1"/>
    </source>
</evidence>